<proteinExistence type="predicted"/>
<reference evidence="2 3" key="1">
    <citation type="submission" date="2023-03" db="EMBL/GenBank/DDBJ databases">
        <title>Paludisphaera mucosa sp. nov. a novel planctomycete from northern fen.</title>
        <authorList>
            <person name="Ivanova A."/>
        </authorList>
    </citation>
    <scope>NUCLEOTIDE SEQUENCE [LARGE SCALE GENOMIC DNA]</scope>
    <source>
        <strain evidence="2 3">Pla2</strain>
    </source>
</reference>
<keyword evidence="3" id="KW-1185">Reference proteome</keyword>
<evidence type="ECO:0008006" key="4">
    <source>
        <dbReference type="Google" id="ProtNLM"/>
    </source>
</evidence>
<evidence type="ECO:0000256" key="1">
    <source>
        <dbReference type="SAM" id="MobiDB-lite"/>
    </source>
</evidence>
<gene>
    <name evidence="2" type="ORF">PZE19_31765</name>
</gene>
<dbReference type="EMBL" id="JARRAG010000005">
    <property type="protein sequence ID" value="MDG3008370.1"/>
    <property type="molecule type" value="Genomic_DNA"/>
</dbReference>
<protein>
    <recommendedName>
        <fullName evidence="4">Replication initiator protein A</fullName>
    </recommendedName>
</protein>
<dbReference type="Proteomes" id="UP001216907">
    <property type="component" value="Unassembled WGS sequence"/>
</dbReference>
<sequence>MDTDSPPSTDSMPVNTIRVETALSRYPVHRLARKGSIKIEVNESNERGEATLKWKVSYNSEYGQPGPLAYKLDTLIINRRIEEARRPIPRMLKLGSLSDICRELGLADSGKNRSDIKRSLFQNAFAGITSRTEYRRNDGTEQTLEAAFTRYSVILTGEKLPGGKKADGVYIVLNDVFIQVINGAMARPLDYDYLKSLPPAPQRFYELLSFQMYAALKYDRPRARITYSDFCAHAPQTRHLDWEHARSQMNKILKPHKESGYIAKVDYQDTTDGEGRPDWVMLFMPGPKARAEYRAFTKRGGPSVLEIEPLEFSPPLNAADQAERDLVERGVTAAVAAELVREHAEEKIRAQMERMDWLTAKQPEKIAEPAAYLVQAIKNDYAPPKGYISLAERQRRQEARQAKERDAAEKRRRELELEQRKSTLLKLAGAHIQRLDPAQLQELEAEALAQAGLDMRLNLENPAMAGFRKTLMTSLLREFVAAKLERDQVDA</sequence>
<evidence type="ECO:0000313" key="2">
    <source>
        <dbReference type="EMBL" id="MDG3008370.1"/>
    </source>
</evidence>
<feature type="region of interest" description="Disordered" evidence="1">
    <location>
        <begin position="394"/>
        <end position="414"/>
    </location>
</feature>
<name>A0ABT6FLB7_9BACT</name>
<dbReference type="RefSeq" id="WP_277864693.1">
    <property type="nucleotide sequence ID" value="NZ_JARRAG010000005.1"/>
</dbReference>
<comment type="caution">
    <text evidence="2">The sequence shown here is derived from an EMBL/GenBank/DDBJ whole genome shotgun (WGS) entry which is preliminary data.</text>
</comment>
<evidence type="ECO:0000313" key="3">
    <source>
        <dbReference type="Proteomes" id="UP001216907"/>
    </source>
</evidence>
<accession>A0ABT6FLB7</accession>
<organism evidence="2 3">
    <name type="scientific">Paludisphaera mucosa</name>
    <dbReference type="NCBI Taxonomy" id="3030827"/>
    <lineage>
        <taxon>Bacteria</taxon>
        <taxon>Pseudomonadati</taxon>
        <taxon>Planctomycetota</taxon>
        <taxon>Planctomycetia</taxon>
        <taxon>Isosphaerales</taxon>
        <taxon>Isosphaeraceae</taxon>
        <taxon>Paludisphaera</taxon>
    </lineage>
</organism>